<dbReference type="GO" id="GO:0031177">
    <property type="term" value="F:phosphopantetheine binding"/>
    <property type="evidence" value="ECO:0007669"/>
    <property type="project" value="InterPro"/>
</dbReference>
<dbReference type="SUPFAM" id="SSF47336">
    <property type="entry name" value="ACP-like"/>
    <property type="match status" value="1"/>
</dbReference>
<dbReference type="GO" id="GO:0004315">
    <property type="term" value="F:3-oxoacyl-[acyl-carrier-protein] synthase activity"/>
    <property type="evidence" value="ECO:0007669"/>
    <property type="project" value="InterPro"/>
</dbReference>
<feature type="compositionally biased region" description="Low complexity" evidence="10">
    <location>
        <begin position="2131"/>
        <end position="2151"/>
    </location>
</feature>
<feature type="active site" description="Proton donor; for dehydratase activity" evidence="9">
    <location>
        <position position="1125"/>
    </location>
</feature>
<dbReference type="SMART" id="SM00826">
    <property type="entry name" value="PKS_DH"/>
    <property type="match status" value="1"/>
</dbReference>
<dbReference type="InterPro" id="IPR036291">
    <property type="entry name" value="NAD(P)-bd_dom_sf"/>
</dbReference>
<feature type="domain" description="Ketosynthase family 3 (KS3)" evidence="12">
    <location>
        <begin position="33"/>
        <end position="457"/>
    </location>
</feature>
<dbReference type="Gene3D" id="3.30.70.3290">
    <property type="match status" value="1"/>
</dbReference>
<feature type="compositionally biased region" description="Low complexity" evidence="10">
    <location>
        <begin position="2075"/>
        <end position="2086"/>
    </location>
</feature>
<dbReference type="SUPFAM" id="SSF55048">
    <property type="entry name" value="Probable ACP-binding domain of malonyl-CoA ACP transacylase"/>
    <property type="match status" value="1"/>
</dbReference>
<feature type="region of interest" description="N-terminal hotdog fold" evidence="9">
    <location>
        <begin position="928"/>
        <end position="1052"/>
    </location>
</feature>
<dbReference type="FunFam" id="3.40.366.10:FF:000002">
    <property type="entry name" value="Probable polyketide synthase 2"/>
    <property type="match status" value="1"/>
</dbReference>
<keyword evidence="3" id="KW-0596">Phosphopantetheine</keyword>
<dbReference type="Pfam" id="PF08240">
    <property type="entry name" value="ADH_N"/>
    <property type="match status" value="1"/>
</dbReference>
<dbReference type="Pfam" id="PF08659">
    <property type="entry name" value="KR"/>
    <property type="match status" value="1"/>
</dbReference>
<dbReference type="InterPro" id="IPR013968">
    <property type="entry name" value="PKS_KR"/>
</dbReference>
<proteinExistence type="predicted"/>
<dbReference type="SUPFAM" id="SSF50129">
    <property type="entry name" value="GroES-like"/>
    <property type="match status" value="1"/>
</dbReference>
<dbReference type="PANTHER" id="PTHR43775:SF51">
    <property type="entry name" value="INACTIVE PHENOLPHTHIOCEROL SYNTHESIS POLYKETIDE SYNTHASE TYPE I PKS1-RELATED"/>
    <property type="match status" value="1"/>
</dbReference>
<dbReference type="InterPro" id="IPR020806">
    <property type="entry name" value="PKS_PP-bd"/>
</dbReference>
<dbReference type="PANTHER" id="PTHR43775">
    <property type="entry name" value="FATTY ACID SYNTHASE"/>
    <property type="match status" value="1"/>
</dbReference>
<evidence type="ECO:0000259" key="12">
    <source>
        <dbReference type="PROSITE" id="PS52004"/>
    </source>
</evidence>
<protein>
    <submittedName>
        <fullName evidence="14">JenA11</fullName>
    </submittedName>
</protein>
<dbReference type="PROSITE" id="PS00012">
    <property type="entry name" value="PHOSPHOPANTETHEINE"/>
    <property type="match status" value="1"/>
</dbReference>
<dbReference type="InterPro" id="IPR015083">
    <property type="entry name" value="NorB/c/GfsB-D-like_docking"/>
</dbReference>
<evidence type="ECO:0000313" key="14">
    <source>
        <dbReference type="EMBL" id="QEA08906.1"/>
    </source>
</evidence>
<dbReference type="Pfam" id="PF14765">
    <property type="entry name" value="PS-DH"/>
    <property type="match status" value="1"/>
</dbReference>
<dbReference type="SUPFAM" id="SSF53901">
    <property type="entry name" value="Thiolase-like"/>
    <property type="match status" value="1"/>
</dbReference>
<reference evidence="14" key="1">
    <citation type="submission" date="2019-06" db="EMBL/GenBank/DDBJ databases">
        <authorList>
            <person name="Fu A."/>
            <person name="Liu R."/>
            <person name="Liu T."/>
        </authorList>
    </citation>
    <scope>NUCLEOTIDE SEQUENCE</scope>
    <source>
        <strain evidence="14">ATCC 21840</strain>
    </source>
</reference>
<dbReference type="PROSITE" id="PS52019">
    <property type="entry name" value="PKS_MFAS_DH"/>
    <property type="match status" value="1"/>
</dbReference>
<dbReference type="InterPro" id="IPR057326">
    <property type="entry name" value="KR_dom"/>
</dbReference>
<evidence type="ECO:0000256" key="3">
    <source>
        <dbReference type="ARBA" id="ARBA00022450"/>
    </source>
</evidence>
<dbReference type="Gene3D" id="3.40.366.10">
    <property type="entry name" value="Malonyl-Coenzyme A Acyl Carrier Protein, domain 2"/>
    <property type="match status" value="1"/>
</dbReference>
<dbReference type="Gene3D" id="3.40.50.720">
    <property type="entry name" value="NAD(P)-binding Rossmann-like Domain"/>
    <property type="match status" value="1"/>
</dbReference>
<comment type="cofactor">
    <cofactor evidence="1">
        <name>pantetheine 4'-phosphate</name>
        <dbReference type="ChEBI" id="CHEBI:47942"/>
    </cofactor>
</comment>
<dbReference type="InterPro" id="IPR014043">
    <property type="entry name" value="Acyl_transferase_dom"/>
</dbReference>
<dbReference type="GO" id="GO:0008270">
    <property type="term" value="F:zinc ion binding"/>
    <property type="evidence" value="ECO:0007669"/>
    <property type="project" value="InterPro"/>
</dbReference>
<evidence type="ECO:0000256" key="1">
    <source>
        <dbReference type="ARBA" id="ARBA00001957"/>
    </source>
</evidence>
<dbReference type="SMART" id="SM00822">
    <property type="entry name" value="PKS_KR"/>
    <property type="match status" value="1"/>
</dbReference>
<dbReference type="InterPro" id="IPR013154">
    <property type="entry name" value="ADH-like_N"/>
</dbReference>
<feature type="domain" description="PKS/mFAS DH" evidence="13">
    <location>
        <begin position="928"/>
        <end position="1203"/>
    </location>
</feature>
<dbReference type="Gene3D" id="3.10.129.110">
    <property type="entry name" value="Polyketide synthase dehydratase"/>
    <property type="match status" value="1"/>
</dbReference>
<evidence type="ECO:0000259" key="13">
    <source>
        <dbReference type="PROSITE" id="PS52019"/>
    </source>
</evidence>
<dbReference type="InterPro" id="IPR020843">
    <property type="entry name" value="ER"/>
</dbReference>
<dbReference type="CDD" id="cd08956">
    <property type="entry name" value="KR_3_FAS_SDR_x"/>
    <property type="match status" value="1"/>
</dbReference>
<evidence type="ECO:0000256" key="5">
    <source>
        <dbReference type="ARBA" id="ARBA00022679"/>
    </source>
</evidence>
<dbReference type="InterPro" id="IPR014031">
    <property type="entry name" value="Ketoacyl_synth_C"/>
</dbReference>
<evidence type="ECO:0000256" key="9">
    <source>
        <dbReference type="PROSITE-ProRule" id="PRU01363"/>
    </source>
</evidence>
<keyword evidence="4" id="KW-0597">Phosphoprotein</keyword>
<dbReference type="SMART" id="SM00823">
    <property type="entry name" value="PKS_PP"/>
    <property type="match status" value="1"/>
</dbReference>
<gene>
    <name evidence="14" type="primary">jenA11</name>
</gene>
<dbReference type="InterPro" id="IPR049900">
    <property type="entry name" value="PKS_mFAS_DH"/>
</dbReference>
<dbReference type="CDD" id="cd05195">
    <property type="entry name" value="enoyl_red"/>
    <property type="match status" value="1"/>
</dbReference>
<dbReference type="Pfam" id="PF08990">
    <property type="entry name" value="Docking"/>
    <property type="match status" value="1"/>
</dbReference>
<dbReference type="Pfam" id="PF02801">
    <property type="entry name" value="Ketoacyl-synt_C"/>
    <property type="match status" value="1"/>
</dbReference>
<feature type="region of interest" description="C-terminal hotdog fold" evidence="9">
    <location>
        <begin position="1064"/>
        <end position="1203"/>
    </location>
</feature>
<evidence type="ECO:0000256" key="6">
    <source>
        <dbReference type="ARBA" id="ARBA00023194"/>
    </source>
</evidence>
<dbReference type="PROSITE" id="PS01162">
    <property type="entry name" value="QOR_ZETA_CRYSTAL"/>
    <property type="match status" value="1"/>
</dbReference>
<name>A0A5B8RLE5_STRHY</name>
<accession>A0A5B8RLE5</accession>
<evidence type="ECO:0000259" key="11">
    <source>
        <dbReference type="PROSITE" id="PS50075"/>
    </source>
</evidence>
<feature type="region of interest" description="Disordered" evidence="10">
    <location>
        <begin position="2075"/>
        <end position="2097"/>
    </location>
</feature>
<keyword evidence="6" id="KW-0045">Antibiotic biosynthesis</keyword>
<dbReference type="EMBL" id="MN071207">
    <property type="protein sequence ID" value="QEA08906.1"/>
    <property type="molecule type" value="Genomic_DNA"/>
</dbReference>
<dbReference type="InterPro" id="IPR016035">
    <property type="entry name" value="Acyl_Trfase/lysoPLipase"/>
</dbReference>
<dbReference type="InterPro" id="IPR049551">
    <property type="entry name" value="PKS_DH_C"/>
</dbReference>
<dbReference type="SUPFAM" id="SSF51735">
    <property type="entry name" value="NAD(P)-binding Rossmann-fold domains"/>
    <property type="match status" value="3"/>
</dbReference>
<dbReference type="PROSITE" id="PS50075">
    <property type="entry name" value="CARRIER"/>
    <property type="match status" value="1"/>
</dbReference>
<dbReference type="GO" id="GO:0033068">
    <property type="term" value="P:macrolide biosynthetic process"/>
    <property type="evidence" value="ECO:0007669"/>
    <property type="project" value="UniProtKB-ARBA"/>
</dbReference>
<organism evidence="14">
    <name type="scientific">Streptomyces hygroscopicus</name>
    <dbReference type="NCBI Taxonomy" id="1912"/>
    <lineage>
        <taxon>Bacteria</taxon>
        <taxon>Bacillati</taxon>
        <taxon>Actinomycetota</taxon>
        <taxon>Actinomycetes</taxon>
        <taxon>Kitasatosporales</taxon>
        <taxon>Streptomycetaceae</taxon>
        <taxon>Streptomyces</taxon>
        <taxon>Streptomyces violaceusniger group</taxon>
    </lineage>
</organism>
<dbReference type="Gene3D" id="1.10.1200.10">
    <property type="entry name" value="ACP-like"/>
    <property type="match status" value="1"/>
</dbReference>
<dbReference type="GO" id="GO:0016491">
    <property type="term" value="F:oxidoreductase activity"/>
    <property type="evidence" value="ECO:0007669"/>
    <property type="project" value="InterPro"/>
</dbReference>
<dbReference type="FunFam" id="3.40.47.10:FF:000019">
    <property type="entry name" value="Polyketide synthase type I"/>
    <property type="match status" value="1"/>
</dbReference>
<dbReference type="InterPro" id="IPR049552">
    <property type="entry name" value="PKS_DH_N"/>
</dbReference>
<dbReference type="InterPro" id="IPR020841">
    <property type="entry name" value="PKS_Beta-ketoAc_synthase_dom"/>
</dbReference>
<dbReference type="SMART" id="SM00827">
    <property type="entry name" value="PKS_AT"/>
    <property type="match status" value="1"/>
</dbReference>
<dbReference type="Pfam" id="PF00698">
    <property type="entry name" value="Acyl_transf_1"/>
    <property type="match status" value="1"/>
</dbReference>
<dbReference type="InterPro" id="IPR016036">
    <property type="entry name" value="Malonyl_transacylase_ACP-bd"/>
</dbReference>
<feature type="active site" description="Proton acceptor; for dehydratase activity" evidence="9">
    <location>
        <position position="960"/>
    </location>
</feature>
<evidence type="ECO:0000256" key="7">
    <source>
        <dbReference type="ARBA" id="ARBA00023268"/>
    </source>
</evidence>
<dbReference type="InterPro" id="IPR050091">
    <property type="entry name" value="PKS_NRPS_Biosynth_Enz"/>
</dbReference>
<dbReference type="SUPFAM" id="SSF52151">
    <property type="entry name" value="FabD/lysophospholipase-like"/>
    <property type="match status" value="1"/>
</dbReference>
<comment type="pathway">
    <text evidence="2">Antibiotic biosynthesis.</text>
</comment>
<dbReference type="Pfam" id="PF00550">
    <property type="entry name" value="PP-binding"/>
    <property type="match status" value="1"/>
</dbReference>
<feature type="domain" description="Carrier" evidence="11">
    <location>
        <begin position="1996"/>
        <end position="2071"/>
    </location>
</feature>
<dbReference type="InterPro" id="IPR018201">
    <property type="entry name" value="Ketoacyl_synth_AS"/>
</dbReference>
<dbReference type="GO" id="GO:0006633">
    <property type="term" value="P:fatty acid biosynthetic process"/>
    <property type="evidence" value="ECO:0007669"/>
    <property type="project" value="InterPro"/>
</dbReference>
<dbReference type="InterPro" id="IPR020807">
    <property type="entry name" value="PKS_DH"/>
</dbReference>
<dbReference type="InterPro" id="IPR055123">
    <property type="entry name" value="SpnB-like_Rossmann"/>
</dbReference>
<feature type="region of interest" description="Disordered" evidence="10">
    <location>
        <begin position="2118"/>
        <end position="2152"/>
    </location>
</feature>
<dbReference type="FunFam" id="1.10.1200.10:FF:000007">
    <property type="entry name" value="Probable polyketide synthase pks17"/>
    <property type="match status" value="1"/>
</dbReference>
<dbReference type="Gene3D" id="3.90.180.10">
    <property type="entry name" value="Medium-chain alcohol dehydrogenases, catalytic domain"/>
    <property type="match status" value="1"/>
</dbReference>
<dbReference type="SMART" id="SM00825">
    <property type="entry name" value="PKS_KS"/>
    <property type="match status" value="1"/>
</dbReference>
<dbReference type="GO" id="GO:0004312">
    <property type="term" value="F:fatty acid synthase activity"/>
    <property type="evidence" value="ECO:0007669"/>
    <property type="project" value="TreeGrafter"/>
</dbReference>
<dbReference type="InterPro" id="IPR002364">
    <property type="entry name" value="Quin_OxRdtase/zeta-crystal_CS"/>
</dbReference>
<dbReference type="Pfam" id="PF13602">
    <property type="entry name" value="ADH_zinc_N_2"/>
    <property type="match status" value="1"/>
</dbReference>
<dbReference type="InterPro" id="IPR036736">
    <property type="entry name" value="ACP-like_sf"/>
</dbReference>
<dbReference type="InterPro" id="IPR011032">
    <property type="entry name" value="GroES-like_sf"/>
</dbReference>
<dbReference type="Pfam" id="PF16197">
    <property type="entry name" value="KAsynt_C_assoc"/>
    <property type="match status" value="1"/>
</dbReference>
<dbReference type="CDD" id="cd00833">
    <property type="entry name" value="PKS"/>
    <property type="match status" value="1"/>
</dbReference>
<dbReference type="PROSITE" id="PS52004">
    <property type="entry name" value="KS3_2"/>
    <property type="match status" value="1"/>
</dbReference>
<evidence type="ECO:0000256" key="8">
    <source>
        <dbReference type="ARBA" id="ARBA00023315"/>
    </source>
</evidence>
<dbReference type="InterPro" id="IPR016039">
    <property type="entry name" value="Thiolase-like"/>
</dbReference>
<keyword evidence="7" id="KW-0511">Multifunctional enzyme</keyword>
<feature type="region of interest" description="Disordered" evidence="10">
    <location>
        <begin position="1956"/>
        <end position="1981"/>
    </location>
</feature>
<dbReference type="InterPro" id="IPR014030">
    <property type="entry name" value="Ketoacyl_synth_N"/>
</dbReference>
<keyword evidence="8" id="KW-0012">Acyltransferase</keyword>
<evidence type="ECO:0000256" key="2">
    <source>
        <dbReference type="ARBA" id="ARBA00004792"/>
    </source>
</evidence>
<sequence>MANQEQLVDYLKRVATDLHDAQQRLREVEARDRQPIAIVGMACRFPGGADTPEALWELVSAGRDAVSAMPDDRGWDPGMFNDSGETGTSYVREGGFVRGMADFDADFFDISPREALAMDPQQRLLLETAWEAIERARIDVTSLRATRTGVFIGGSTIYYAGTGAGAPQDVAGYMATGLAASSMSGRISYTFGFEGPSFTVDTACSSSGVALHLAVQSLRKGESSLALAGGVCVMATPGTFLEFSKLNGLAADGRCKAFAASADGFGPGEGVGVLLVERLADAQRLGHPVLAVIRGSAINQDGASNGLTAPHGPAQERVIRAALADAQLSARDIDVVEAHGTGTSLGDPIEAQALIAAYGRRRGEGAPLWLGSVKSNIGHTQAAAGMAGVIKMVQALRHGVLPSTLHVDEPTHQVDWSEGTVKVLTEARPWPGTGGPRRAGVSSFGMSGTNAHVILEEAPEASNAAEPAPATELPVVPWLVSGRGEAALRAQAARLRDFLTERPEAGPTRVGLALAGSRAAQSHRAAVVAADRDALLAGLASLADGVPAGHVVTGAPSPGEAVFVFPGQGSQWAGMALDLADASPVFAEHFRRCAQAVERHTEYTVESVLRGEPGAPSLERVDVVQPVLWVVMVALAELWRSYGVEPAAVVGHSQGEIAAACVAGVLSVEDAARVVALRSQALPELSGRGGMASVALPVQQVGKHLEGWDGRLGVAAVNGPSSTVVSGDADALEELLETCEADGVRARRVPVDYASHCAHVDALRDRLAEDLAGIAPKPGSVPLYSTVTGQRIDGTAMDAGYWFTNLRQQVRFEEATRALLDDGHSVFIECSPHPVLVMGAQETVDEAGVNATALGTLRRDEGGWDRFLLALAQAHVHGVEVAWGRVFPDGTGPADLPTYAFQRRRYWLDATDGGAGDPDRLGLAAAGHPLLGAVTVLAEGDEVVLTGRLGLDTHPWLADHAVAGAVLVPGALFVELAVRAGDEVGCDWLEELVLASPLVLPDQGGTHLQLVVGRPDGEGRRTLNVYARPADESGSPWLRHATGTLAPGPDAEPYDLAQWPPEGTEPVPVDGCYDQLAEAGYRYGPAFRCLRAVYRRGTEVFAEVVLPEEQRGQAAAFGVHPALLDGALQASGLPEVRGGQGRMALPFAWNGVSLAATGAELLRVRLAPVGDDGMSVHATDASGRPVISIDALVTRPFTPEQLQGGGEDIGDALFRVTYTPLTGAPAGGAIDGWAAVATGTTPTCYGAPRYDDLDALAAAVDGGLRVPPVTLLPCEPRPDDTDLPGAVRHRLGEVLHSVQRWLADERFADSRLVVVTRGAVAASDGEDVTDLAHAPVWGLIRSAQSEHPDRLVLVDLDGPALPGALAPAVAAGEQRIVVRNGTVRVSALVPAASGAALTLPEDPHWRLDITGPATLDNLALVAAEEPPPLAPGRIRVRVRAAGVNFRDVLIALGMYPGDAVIRGSEGAGVVVEVAPDVTSVAVGDRVMGMFQGAFGSTAVADARSAVPVPPGWTDEQAAAVPIAFLTAWHGLVDLAGLKAGESVLVHAAAGGVGMAAVQIARHLGAEVYATASPAKHHVLEAMGIDAAHRASSRDLDFEGAFPKVDVVLNSLAGEFTDASLRLLADGGRFVELGLTDVRDPEQLAETHRGARYRVLDLGAPREEGLGRILTEVLARFARDELTHPPVRVFDIRRARDAFRLMSRAAHIGKIVLTLPRPLEPEGTVLVTGGTGTLGGLIARHLVTRHGIRHVLLTGRQGPQAPGAAELREELTALGATVTVEVCDIGDRDAVAGLLAGVPDAHPLTGVVHCAGVLDDGMVDSLTPERLARVLRPKADGAAHLHELTKDADLAMFVMFSSIVGVNGNPSQANYAAASAFLDALAHHRRAHGLPGQSLAWGMWEETSRLTGRLDDGDLERIRQAGMDPLPTEQALALFDRSYAAGDALLVPIRQATAASGSRPAAGRARARRVADSGAAGTGGPSLAERVTALPEAEREDYVLEALCAHMAAVLGHGSADEIAHDRTFKELGFDSLTAVELRNRLSAATGLRLPATLIFDFAHPLALAQHLRERIAAPADPAGSAPTDPAGSPPPDPRESRVREVLAAVPLRRLEESGLLDALLRLGEEPDPTDSTDTADTTESADSADSADFASMELEELVDMALRNGDS</sequence>
<dbReference type="Gene3D" id="3.40.47.10">
    <property type="match status" value="1"/>
</dbReference>
<dbReference type="SMART" id="SM00829">
    <property type="entry name" value="PKS_ER"/>
    <property type="match status" value="1"/>
</dbReference>
<keyword evidence="5" id="KW-0808">Transferase</keyword>
<dbReference type="Pfam" id="PF00109">
    <property type="entry name" value="ketoacyl-synt"/>
    <property type="match status" value="1"/>
</dbReference>
<dbReference type="InterPro" id="IPR009081">
    <property type="entry name" value="PP-bd_ACP"/>
</dbReference>
<dbReference type="Pfam" id="PF21089">
    <property type="entry name" value="PKS_DH_N"/>
    <property type="match status" value="1"/>
</dbReference>
<dbReference type="InterPro" id="IPR042104">
    <property type="entry name" value="PKS_dehydratase_sf"/>
</dbReference>
<dbReference type="Pfam" id="PF22953">
    <property type="entry name" value="SpnB_Rossmann"/>
    <property type="match status" value="1"/>
</dbReference>
<dbReference type="Gene3D" id="3.40.50.11460">
    <property type="match status" value="1"/>
</dbReference>
<evidence type="ECO:0000256" key="10">
    <source>
        <dbReference type="SAM" id="MobiDB-lite"/>
    </source>
</evidence>
<evidence type="ECO:0000256" key="4">
    <source>
        <dbReference type="ARBA" id="ARBA00022553"/>
    </source>
</evidence>
<dbReference type="SMART" id="SM01294">
    <property type="entry name" value="PKS_PP_betabranch"/>
    <property type="match status" value="1"/>
</dbReference>
<dbReference type="InterPro" id="IPR032821">
    <property type="entry name" value="PKS_assoc"/>
</dbReference>
<dbReference type="PROSITE" id="PS00606">
    <property type="entry name" value="KS3_1"/>
    <property type="match status" value="1"/>
</dbReference>
<dbReference type="InterPro" id="IPR006162">
    <property type="entry name" value="Ppantetheine_attach_site"/>
</dbReference>
<dbReference type="InterPro" id="IPR001227">
    <property type="entry name" value="Ac_transferase_dom_sf"/>
</dbReference>